<dbReference type="InterPro" id="IPR026588">
    <property type="entry name" value="Choice_anch_A"/>
</dbReference>
<proteinExistence type="predicted"/>
<feature type="compositionally biased region" description="Basic and acidic residues" evidence="1">
    <location>
        <begin position="422"/>
        <end position="450"/>
    </location>
</feature>
<dbReference type="EMBL" id="JAEPRE010000005">
    <property type="protein sequence ID" value="KAG2237475.1"/>
    <property type="molecule type" value="Genomic_DNA"/>
</dbReference>
<dbReference type="AlphaFoldDB" id="A0A8H7SW57"/>
<dbReference type="Pfam" id="PF20597">
    <property type="entry name" value="pAdhesive_15"/>
    <property type="match status" value="1"/>
</dbReference>
<sequence length="474" mass="52444">MKQLIHIALVLSAWVVHVNAAPDEQLESVKDTCNLLNLFFIDSEMLTQFNGIFFNDFKTGKDFRSQGPLSIGGSFIADNAFINQRNQLSCVSESRQHGLILKGTTNSSITVNGFARIQVANSNITTPLDKCSVTTADTRYDFDLAKSNSIAMSRHLADMLPNWSIDKMGIIIKLVAEGISVKQPYNVFTMPAKCGAGPYQAKNYFACKENKDCETPAQTLSDGHAMFLGRTSRWTGPVEQIYPNDNLVIFNVPVLEGETFDIQTKNPSVGLNACNTIYNFYAVNRNGKFETNGKFNIKRSSEDSLNGMILAPQAHIIDNATGSFAGQVIADSYESTDDGVQIFDYQSAGGEQCQVFTDCVTKKDISLVRRQTGDAGSASNSPVVTNPVQLGVTVPRKFSISSSMVDPKSRYNAKHTSNSGKKHNEFKKNQREKEGKEKGGNPDKYNKDFEFGGSNSKPGHRIEYYYEDKKEDMF</sequence>
<name>A0A8H7SW57_9FUNG</name>
<accession>A0A8H7SW57</accession>
<feature type="chain" id="PRO_5034722111" description="Choice-of-anchor A domain-containing protein" evidence="2">
    <location>
        <begin position="21"/>
        <end position="474"/>
    </location>
</feature>
<evidence type="ECO:0000256" key="2">
    <source>
        <dbReference type="SAM" id="SignalP"/>
    </source>
</evidence>
<reference evidence="4" key="1">
    <citation type="submission" date="2021-01" db="EMBL/GenBank/DDBJ databases">
        <title>Metabolic potential, ecology and presence of endohyphal bacteria is reflected in genomic diversity of Mucoromycotina.</title>
        <authorList>
            <person name="Muszewska A."/>
            <person name="Okrasinska A."/>
            <person name="Steczkiewicz K."/>
            <person name="Drgas O."/>
            <person name="Orlowska M."/>
            <person name="Perlinska-Lenart U."/>
            <person name="Aleksandrzak-Piekarczyk T."/>
            <person name="Szatraj K."/>
            <person name="Zielenkiewicz U."/>
            <person name="Pilsyk S."/>
            <person name="Malc E."/>
            <person name="Mieczkowski P."/>
            <person name="Kruszewska J.S."/>
            <person name="Biernat P."/>
            <person name="Pawlowska J."/>
        </authorList>
    </citation>
    <scope>NUCLEOTIDE SEQUENCE</scope>
    <source>
        <strain evidence="4">WA0000018081</strain>
    </source>
</reference>
<keyword evidence="5" id="KW-1185">Reference proteome</keyword>
<keyword evidence="2" id="KW-0732">Signal</keyword>
<gene>
    <name evidence="4" type="ORF">INT48_005508</name>
</gene>
<organism evidence="4 5">
    <name type="scientific">Thamnidium elegans</name>
    <dbReference type="NCBI Taxonomy" id="101142"/>
    <lineage>
        <taxon>Eukaryota</taxon>
        <taxon>Fungi</taxon>
        <taxon>Fungi incertae sedis</taxon>
        <taxon>Mucoromycota</taxon>
        <taxon>Mucoromycotina</taxon>
        <taxon>Mucoromycetes</taxon>
        <taxon>Mucorales</taxon>
        <taxon>Mucorineae</taxon>
        <taxon>Mucoraceae</taxon>
        <taxon>Thamnidium</taxon>
    </lineage>
</organism>
<dbReference type="Proteomes" id="UP000613177">
    <property type="component" value="Unassembled WGS sequence"/>
</dbReference>
<comment type="caution">
    <text evidence="4">The sequence shown here is derived from an EMBL/GenBank/DDBJ whole genome shotgun (WGS) entry which is preliminary data.</text>
</comment>
<evidence type="ECO:0000256" key="1">
    <source>
        <dbReference type="SAM" id="MobiDB-lite"/>
    </source>
</evidence>
<evidence type="ECO:0000313" key="4">
    <source>
        <dbReference type="EMBL" id="KAG2237475.1"/>
    </source>
</evidence>
<evidence type="ECO:0000313" key="5">
    <source>
        <dbReference type="Proteomes" id="UP000613177"/>
    </source>
</evidence>
<feature type="signal peptide" evidence="2">
    <location>
        <begin position="1"/>
        <end position="20"/>
    </location>
</feature>
<evidence type="ECO:0000259" key="3">
    <source>
        <dbReference type="Pfam" id="PF20597"/>
    </source>
</evidence>
<protein>
    <recommendedName>
        <fullName evidence="3">Choice-of-anchor A domain-containing protein</fullName>
    </recommendedName>
</protein>
<feature type="region of interest" description="Disordered" evidence="1">
    <location>
        <begin position="404"/>
        <end position="462"/>
    </location>
</feature>
<feature type="domain" description="Choice-of-anchor A" evidence="3">
    <location>
        <begin position="44"/>
        <end position="335"/>
    </location>
</feature>